<evidence type="ECO:0008006" key="5">
    <source>
        <dbReference type="Google" id="ProtNLM"/>
    </source>
</evidence>
<gene>
    <name evidence="3" type="ORF">R1sor_005012</name>
</gene>
<feature type="region of interest" description="Disordered" evidence="2">
    <location>
        <begin position="681"/>
        <end position="703"/>
    </location>
</feature>
<dbReference type="EMBL" id="JBJQOH010000003">
    <property type="protein sequence ID" value="KAL3691361.1"/>
    <property type="molecule type" value="Genomic_DNA"/>
</dbReference>
<evidence type="ECO:0000256" key="1">
    <source>
        <dbReference type="SAM" id="Coils"/>
    </source>
</evidence>
<accession>A0ABD3HML8</accession>
<feature type="region of interest" description="Disordered" evidence="2">
    <location>
        <begin position="266"/>
        <end position="331"/>
    </location>
</feature>
<feature type="coiled-coil region" evidence="1">
    <location>
        <begin position="614"/>
        <end position="641"/>
    </location>
</feature>
<feature type="region of interest" description="Disordered" evidence="2">
    <location>
        <begin position="1"/>
        <end position="25"/>
    </location>
</feature>
<dbReference type="Proteomes" id="UP001633002">
    <property type="component" value="Unassembled WGS sequence"/>
</dbReference>
<name>A0ABD3HML8_9MARC</name>
<reference evidence="3 4" key="1">
    <citation type="submission" date="2024-09" db="EMBL/GenBank/DDBJ databases">
        <title>Chromosome-scale assembly of Riccia sorocarpa.</title>
        <authorList>
            <person name="Paukszto L."/>
        </authorList>
    </citation>
    <scope>NUCLEOTIDE SEQUENCE [LARGE SCALE GENOMIC DNA]</scope>
    <source>
        <strain evidence="3">LP-2024</strain>
        <tissue evidence="3">Aerial parts of the thallus</tissue>
    </source>
</reference>
<evidence type="ECO:0000313" key="3">
    <source>
        <dbReference type="EMBL" id="KAL3691361.1"/>
    </source>
</evidence>
<feature type="region of interest" description="Disordered" evidence="2">
    <location>
        <begin position="86"/>
        <end position="111"/>
    </location>
</feature>
<organism evidence="3 4">
    <name type="scientific">Riccia sorocarpa</name>
    <dbReference type="NCBI Taxonomy" id="122646"/>
    <lineage>
        <taxon>Eukaryota</taxon>
        <taxon>Viridiplantae</taxon>
        <taxon>Streptophyta</taxon>
        <taxon>Embryophyta</taxon>
        <taxon>Marchantiophyta</taxon>
        <taxon>Marchantiopsida</taxon>
        <taxon>Marchantiidae</taxon>
        <taxon>Marchantiales</taxon>
        <taxon>Ricciaceae</taxon>
        <taxon>Riccia</taxon>
    </lineage>
</organism>
<comment type="caution">
    <text evidence="3">The sequence shown here is derived from an EMBL/GenBank/DDBJ whole genome shotgun (WGS) entry which is preliminary data.</text>
</comment>
<protein>
    <recommendedName>
        <fullName evidence="5">RING-type domain-containing protein</fullName>
    </recommendedName>
</protein>
<keyword evidence="1" id="KW-0175">Coiled coil</keyword>
<sequence>MTRPPRPKYPSDSHNYHEIRKPGHAHTVRLPEELLEKYTALKNALGPKKSHADVIRFLWEAAEPAISSILQEKEDHVVLHWTEEVPSSMEPMQHDSDGGMDDETMSNPDESQSDIDIALESADIAPDSEEDDPELSCCFCSQAQSNMETSVSAYPDASYPFWLKGKVDLEKDHGIPDVTGKLYHATLCAGMTHQCLESMCAELGLRVPRRQHFLYCQRGKRRNSSWISAALEVWDESKGNLQQELLSSGKPLVLYVDCSRSLSPVASQSIQPDRKGKKKVDEGAAANLDHKGKRKVDEQSPTKKKKRSDDSDDDSNESNHEQEEAVQYTHFDGLGKSEREKKWWRYMDKFIKATVQDQIEKRERELKKKIGELQRQVRMAFELVDEQEAMCKLVSSRDRNLATLVASKFKKVRLPGHPKSIAKYDRLNFLIIRNEKPVYLFDYDGFLDARKIGLEGSEWETYMKVKRDNLDVKCPMCQEYIGLLHFICPGTCACKYHITCFWPGPQGDPCECGACKVPFASRMYEYFNTRYIPPASQGVINPDTGELELDAYVALDNEVLADVMVGRHDSFGPNNIDRARQSDAMKLWKHLVHKFLQIWHHGNGEVKFHTGYMKEEDQSLITALEDTYNRLQQELGDEGRNSGLHESYIERMVGVFNNYINKNGDPNVKLMVDLLDYNENDEAARPSTAPVEISSNHDEGKGR</sequence>
<proteinExistence type="predicted"/>
<feature type="compositionally biased region" description="Basic and acidic residues" evidence="2">
    <location>
        <begin position="9"/>
        <end position="21"/>
    </location>
</feature>
<dbReference type="AlphaFoldDB" id="A0ABD3HML8"/>
<evidence type="ECO:0000256" key="2">
    <source>
        <dbReference type="SAM" id="MobiDB-lite"/>
    </source>
</evidence>
<evidence type="ECO:0000313" key="4">
    <source>
        <dbReference type="Proteomes" id="UP001633002"/>
    </source>
</evidence>
<keyword evidence="4" id="KW-1185">Reference proteome</keyword>